<dbReference type="OrthoDB" id="9789376at2"/>
<dbReference type="GO" id="GO:0006793">
    <property type="term" value="P:phosphorus metabolic process"/>
    <property type="evidence" value="ECO:0007669"/>
    <property type="project" value="UniProtKB-ARBA"/>
</dbReference>
<dbReference type="InterPro" id="IPR051406">
    <property type="entry name" value="PLD_domain"/>
</dbReference>
<feature type="domain" description="PLD phosphodiesterase" evidence="12">
    <location>
        <begin position="461"/>
        <end position="492"/>
    </location>
</feature>
<evidence type="ECO:0000256" key="3">
    <source>
        <dbReference type="ARBA" id="ARBA00004613"/>
    </source>
</evidence>
<dbReference type="PANTHER" id="PTHR43856:SF1">
    <property type="entry name" value="MITOCHONDRIAL CARDIOLIPIN HYDROLASE"/>
    <property type="match status" value="1"/>
</dbReference>
<organism evidence="13 14">
    <name type="scientific">Pleomorphomonas carboxyditropha</name>
    <dbReference type="NCBI Taxonomy" id="2023338"/>
    <lineage>
        <taxon>Bacteria</taxon>
        <taxon>Pseudomonadati</taxon>
        <taxon>Pseudomonadota</taxon>
        <taxon>Alphaproteobacteria</taxon>
        <taxon>Hyphomicrobiales</taxon>
        <taxon>Pleomorphomonadaceae</taxon>
        <taxon>Pleomorphomonas</taxon>
    </lineage>
</organism>
<evidence type="ECO:0000313" key="14">
    <source>
        <dbReference type="Proteomes" id="UP000231070"/>
    </source>
</evidence>
<dbReference type="Gene3D" id="3.30.870.10">
    <property type="entry name" value="Endonuclease Chain A"/>
    <property type="match status" value="2"/>
</dbReference>
<accession>A0A2G9WRM1</accession>
<dbReference type="GO" id="GO:0016891">
    <property type="term" value="F:RNA endonuclease activity producing 5'-phosphomonoesters, hydrolytic mechanism"/>
    <property type="evidence" value="ECO:0007669"/>
    <property type="project" value="TreeGrafter"/>
</dbReference>
<comment type="caution">
    <text evidence="13">The sequence shown here is derived from an EMBL/GenBank/DDBJ whole genome shotgun (WGS) entry which is preliminary data.</text>
</comment>
<keyword evidence="8" id="KW-0378">Hydrolase</keyword>
<evidence type="ECO:0000256" key="1">
    <source>
        <dbReference type="ARBA" id="ARBA00000798"/>
    </source>
</evidence>
<keyword evidence="7" id="KW-0964">Secreted</keyword>
<comment type="function">
    <text evidence="2">Could be a virulence factor.</text>
</comment>
<dbReference type="GO" id="GO:0005576">
    <property type="term" value="C:extracellular region"/>
    <property type="evidence" value="ECO:0007669"/>
    <property type="project" value="UniProtKB-SubCell"/>
</dbReference>
<keyword evidence="10" id="KW-0443">Lipid metabolism</keyword>
<dbReference type="RefSeq" id="WP_100082324.1">
    <property type="nucleotide sequence ID" value="NZ_NQVN01000018.1"/>
</dbReference>
<dbReference type="InterPro" id="IPR025202">
    <property type="entry name" value="PLD-like_dom"/>
</dbReference>
<name>A0A2G9WRM1_9HYPH</name>
<evidence type="ECO:0000256" key="4">
    <source>
        <dbReference type="ARBA" id="ARBA00008664"/>
    </source>
</evidence>
<evidence type="ECO:0000313" key="13">
    <source>
        <dbReference type="EMBL" id="PIO97367.1"/>
    </source>
</evidence>
<gene>
    <name evidence="13" type="ORF">CJ014_20280</name>
</gene>
<dbReference type="PANTHER" id="PTHR43856">
    <property type="entry name" value="CARDIOLIPIN HYDROLASE"/>
    <property type="match status" value="1"/>
</dbReference>
<protein>
    <recommendedName>
        <fullName evidence="6">Phospholipase D</fullName>
        <ecNumber evidence="5">3.1.4.4</ecNumber>
    </recommendedName>
    <alternativeName>
        <fullName evidence="11">Choline phosphatase</fullName>
    </alternativeName>
</protein>
<evidence type="ECO:0000256" key="10">
    <source>
        <dbReference type="ARBA" id="ARBA00023098"/>
    </source>
</evidence>
<dbReference type="AlphaFoldDB" id="A0A2G9WRM1"/>
<keyword evidence="9" id="KW-0442">Lipid degradation</keyword>
<dbReference type="GO" id="GO:0016042">
    <property type="term" value="P:lipid catabolic process"/>
    <property type="evidence" value="ECO:0007669"/>
    <property type="project" value="UniProtKB-KW"/>
</dbReference>
<evidence type="ECO:0000256" key="5">
    <source>
        <dbReference type="ARBA" id="ARBA00012027"/>
    </source>
</evidence>
<evidence type="ECO:0000256" key="7">
    <source>
        <dbReference type="ARBA" id="ARBA00022525"/>
    </source>
</evidence>
<evidence type="ECO:0000256" key="8">
    <source>
        <dbReference type="ARBA" id="ARBA00022801"/>
    </source>
</evidence>
<proteinExistence type="inferred from homology"/>
<dbReference type="EC" id="3.1.4.4" evidence="5"/>
<evidence type="ECO:0000256" key="11">
    <source>
        <dbReference type="ARBA" id="ARBA00029594"/>
    </source>
</evidence>
<dbReference type="Pfam" id="PF13091">
    <property type="entry name" value="PLDc_2"/>
    <property type="match status" value="2"/>
</dbReference>
<comment type="catalytic activity">
    <reaction evidence="1">
        <text>a 1,2-diacyl-sn-glycero-3-phosphocholine + H2O = a 1,2-diacyl-sn-glycero-3-phosphate + choline + H(+)</text>
        <dbReference type="Rhea" id="RHEA:14445"/>
        <dbReference type="ChEBI" id="CHEBI:15354"/>
        <dbReference type="ChEBI" id="CHEBI:15377"/>
        <dbReference type="ChEBI" id="CHEBI:15378"/>
        <dbReference type="ChEBI" id="CHEBI:57643"/>
        <dbReference type="ChEBI" id="CHEBI:58608"/>
        <dbReference type="EC" id="3.1.4.4"/>
    </reaction>
</comment>
<dbReference type="SUPFAM" id="SSF56024">
    <property type="entry name" value="Phospholipase D/nuclease"/>
    <property type="match status" value="2"/>
</dbReference>
<sequence length="576" mass="62932">MRNHNSQGSLSVRVITGTRAVFLAIDIAPAGRAGLLGFAIGRVDATGHCTWLEGRKVFGSVVPDPAPEDSFPSNVHPIQSLIWSDLTARPGTTAAYRVQPMYGSPAAPELGAGVDVAATTEDPATGTHGVYFNRGAIASQAFADHFHNQPPEDENDPSDGEVVWLARGALDAALDYIARASSGDALRVAAYEFTYDVILKALKAAAARGVDVRIVYEAGTEQDKKTKKQVLTSATKSAAAKIKALGLDTEANLMLIRRTRRRKIPHNKFIVWISGGEAKEVLAGSANFTPSGFLGQTNVVHIVRDGGVAQNYLDYWEQLAADPTTPKLSTWTQRKTPLAALDTLTAGPGITTFFSPRKNADMLKWYAARIAGASDTVMFTAAFGVNQTLADEFGKPKPFVRFVLLEDEPDANLEEAMAADPNVSAAYGSILAKHAKSKKPFPLNDLDRWFLKEDLYRDDGFVFFIHTKFLMIDPLGPTPLLCTGSANFSSSSLTGNDENMLLIRGDTRVADIYLTEFDRIFRHFQARQQINRIAGEGGPLVDAKFLREDDSWLKGYVTPGRLKTNRQRLFFPDWPH</sequence>
<dbReference type="PROSITE" id="PS50035">
    <property type="entry name" value="PLD"/>
    <property type="match status" value="1"/>
</dbReference>
<evidence type="ECO:0000259" key="12">
    <source>
        <dbReference type="PROSITE" id="PS50035"/>
    </source>
</evidence>
<reference evidence="13 14" key="1">
    <citation type="submission" date="2017-08" db="EMBL/GenBank/DDBJ databases">
        <title>Pleomorphomonas carboxidotrophicus sp. nov., a new mesophilic hydrogenogenic carboxidotroph.</title>
        <authorList>
            <person name="Esquivel-Elizondo S."/>
            <person name="Krajmalnik-Brown R."/>
            <person name="Maldonado J."/>
        </authorList>
    </citation>
    <scope>NUCLEOTIDE SEQUENCE [LARGE SCALE GENOMIC DNA]</scope>
    <source>
        <strain evidence="13 14">SVCO-16</strain>
    </source>
</reference>
<evidence type="ECO:0000256" key="9">
    <source>
        <dbReference type="ARBA" id="ARBA00022963"/>
    </source>
</evidence>
<dbReference type="CDD" id="cd09172">
    <property type="entry name" value="PLDc_Nuc_like_unchar1_1"/>
    <property type="match status" value="1"/>
</dbReference>
<dbReference type="EMBL" id="NQVN01000018">
    <property type="protein sequence ID" value="PIO97367.1"/>
    <property type="molecule type" value="Genomic_DNA"/>
</dbReference>
<evidence type="ECO:0000256" key="2">
    <source>
        <dbReference type="ARBA" id="ARBA00003145"/>
    </source>
</evidence>
<dbReference type="Proteomes" id="UP000231070">
    <property type="component" value="Unassembled WGS sequence"/>
</dbReference>
<dbReference type="GO" id="GO:0004630">
    <property type="term" value="F:phospholipase D activity"/>
    <property type="evidence" value="ECO:0007669"/>
    <property type="project" value="UniProtKB-EC"/>
</dbReference>
<comment type="subcellular location">
    <subcellularLocation>
        <location evidence="3">Secreted</location>
    </subcellularLocation>
</comment>
<comment type="similarity">
    <text evidence="4">Belongs to the phospholipase D family.</text>
</comment>
<evidence type="ECO:0000256" key="6">
    <source>
        <dbReference type="ARBA" id="ARBA00018392"/>
    </source>
</evidence>
<dbReference type="InterPro" id="IPR001736">
    <property type="entry name" value="PLipase_D/transphosphatidylase"/>
</dbReference>
<keyword evidence="14" id="KW-1185">Reference proteome</keyword>